<accession>A0A2B4RP76</accession>
<dbReference type="Gene3D" id="2.120.10.30">
    <property type="entry name" value="TolB, C-terminal domain"/>
    <property type="match status" value="1"/>
</dbReference>
<evidence type="ECO:0000313" key="3">
    <source>
        <dbReference type="Proteomes" id="UP000225706"/>
    </source>
</evidence>
<dbReference type="EMBL" id="LSMT01000428">
    <property type="protein sequence ID" value="PFX18147.1"/>
    <property type="molecule type" value="Genomic_DNA"/>
</dbReference>
<comment type="caution">
    <text evidence="2">The sequence shown here is derived from an EMBL/GenBank/DDBJ whole genome shotgun (WGS) entry which is preliminary data.</text>
</comment>
<evidence type="ECO:0000256" key="1">
    <source>
        <dbReference type="SAM" id="MobiDB-lite"/>
    </source>
</evidence>
<dbReference type="SUPFAM" id="SSF63825">
    <property type="entry name" value="YWTD domain"/>
    <property type="match status" value="1"/>
</dbReference>
<keyword evidence="3" id="KW-1185">Reference proteome</keyword>
<dbReference type="InterPro" id="IPR011042">
    <property type="entry name" value="6-blade_b-propeller_TolB-like"/>
</dbReference>
<organism evidence="2 3">
    <name type="scientific">Stylophora pistillata</name>
    <name type="common">Smooth cauliflower coral</name>
    <dbReference type="NCBI Taxonomy" id="50429"/>
    <lineage>
        <taxon>Eukaryota</taxon>
        <taxon>Metazoa</taxon>
        <taxon>Cnidaria</taxon>
        <taxon>Anthozoa</taxon>
        <taxon>Hexacorallia</taxon>
        <taxon>Scleractinia</taxon>
        <taxon>Astrocoeniina</taxon>
        <taxon>Pocilloporidae</taxon>
        <taxon>Stylophora</taxon>
    </lineage>
</organism>
<evidence type="ECO:0000313" key="2">
    <source>
        <dbReference type="EMBL" id="PFX18147.1"/>
    </source>
</evidence>
<gene>
    <name evidence="2" type="ORF">AWC38_SpisGene17492</name>
</gene>
<dbReference type="Proteomes" id="UP000225706">
    <property type="component" value="Unassembled WGS sequence"/>
</dbReference>
<feature type="region of interest" description="Disordered" evidence="1">
    <location>
        <begin position="1"/>
        <end position="40"/>
    </location>
</feature>
<protein>
    <submittedName>
        <fullName evidence="2">Uncharacterized protein</fullName>
    </submittedName>
</protein>
<name>A0A2B4RP76_STYPI</name>
<feature type="compositionally biased region" description="Basic and acidic residues" evidence="1">
    <location>
        <begin position="1"/>
        <end position="14"/>
    </location>
</feature>
<reference evidence="3" key="1">
    <citation type="journal article" date="2017" name="bioRxiv">
        <title>Comparative analysis of the genomes of Stylophora pistillata and Acropora digitifera provides evidence for extensive differences between species of corals.</title>
        <authorList>
            <person name="Voolstra C.R."/>
            <person name="Li Y."/>
            <person name="Liew Y.J."/>
            <person name="Baumgarten S."/>
            <person name="Zoccola D."/>
            <person name="Flot J.-F."/>
            <person name="Tambutte S."/>
            <person name="Allemand D."/>
            <person name="Aranda M."/>
        </authorList>
    </citation>
    <scope>NUCLEOTIDE SEQUENCE [LARGE SCALE GENOMIC DNA]</scope>
</reference>
<proteinExistence type="predicted"/>
<sequence>MKGKLLRETKEISSRKTQRNSRQQSCLGNKLHGESPPSNIDFDREIKQPVTLCFGQDGHSSTLLSGIVSLNNVVYVSAHYDNRAIYKLTFNHDNGGLAEKIVSNGGSLCKKVHSLTTYKDNFFAFSDTGDSCIKAYNPTAKQCSVVVSNGKGTRDGSKAQFSQPTGICFDYGTLFTVDTSTGTLRKTSSVTSLEDYLKHLHVFGETFGLHRKTSTSVIAEIPQIIKRLEEVYSFDEKCVDEVMSLIGTTAVTQRPQGTVSSVVMEDERRILKSLHDIKDLLDRFHQALTPNLLSKVF</sequence>
<dbReference type="AlphaFoldDB" id="A0A2B4RP76"/>